<sequence>MTGLGFALIVLRHSRGAEPNYSDDVVKPVITTNQAWIAAVADDLVPPLGRRVSVLGARCVSARLSFCCVAVRCLAVSIHKPRTLETNTIESHSARSSLIFL</sequence>
<dbReference type="RefSeq" id="XP_033527568.1">
    <property type="nucleotide sequence ID" value="XM_033662198.1"/>
</dbReference>
<dbReference type="EMBL" id="ML977499">
    <property type="protein sequence ID" value="KAF2133181.1"/>
    <property type="molecule type" value="Genomic_DNA"/>
</dbReference>
<keyword evidence="2" id="KW-1185">Reference proteome</keyword>
<name>A0A6A6ARP1_9PLEO</name>
<gene>
    <name evidence="1" type="ORF">P153DRAFT_150865</name>
</gene>
<dbReference type="GeneID" id="54402630"/>
<evidence type="ECO:0000313" key="1">
    <source>
        <dbReference type="EMBL" id="KAF2133181.1"/>
    </source>
</evidence>
<dbReference type="Proteomes" id="UP000799771">
    <property type="component" value="Unassembled WGS sequence"/>
</dbReference>
<reference evidence="1" key="1">
    <citation type="journal article" date="2020" name="Stud. Mycol.">
        <title>101 Dothideomycetes genomes: a test case for predicting lifestyles and emergence of pathogens.</title>
        <authorList>
            <person name="Haridas S."/>
            <person name="Albert R."/>
            <person name="Binder M."/>
            <person name="Bloem J."/>
            <person name="Labutti K."/>
            <person name="Salamov A."/>
            <person name="Andreopoulos B."/>
            <person name="Baker S."/>
            <person name="Barry K."/>
            <person name="Bills G."/>
            <person name="Bluhm B."/>
            <person name="Cannon C."/>
            <person name="Castanera R."/>
            <person name="Culley D."/>
            <person name="Daum C."/>
            <person name="Ezra D."/>
            <person name="Gonzalez J."/>
            <person name="Henrissat B."/>
            <person name="Kuo A."/>
            <person name="Liang C."/>
            <person name="Lipzen A."/>
            <person name="Lutzoni F."/>
            <person name="Magnuson J."/>
            <person name="Mondo S."/>
            <person name="Nolan M."/>
            <person name="Ohm R."/>
            <person name="Pangilinan J."/>
            <person name="Park H.-J."/>
            <person name="Ramirez L."/>
            <person name="Alfaro M."/>
            <person name="Sun H."/>
            <person name="Tritt A."/>
            <person name="Yoshinaga Y."/>
            <person name="Zwiers L.-H."/>
            <person name="Turgeon B."/>
            <person name="Goodwin S."/>
            <person name="Spatafora J."/>
            <person name="Crous P."/>
            <person name="Grigoriev I."/>
        </authorList>
    </citation>
    <scope>NUCLEOTIDE SEQUENCE</scope>
    <source>
        <strain evidence="1">CBS 119687</strain>
    </source>
</reference>
<protein>
    <submittedName>
        <fullName evidence="1">Uncharacterized protein</fullName>
    </submittedName>
</protein>
<organism evidence="1 2">
    <name type="scientific">Dothidotthia symphoricarpi CBS 119687</name>
    <dbReference type="NCBI Taxonomy" id="1392245"/>
    <lineage>
        <taxon>Eukaryota</taxon>
        <taxon>Fungi</taxon>
        <taxon>Dikarya</taxon>
        <taxon>Ascomycota</taxon>
        <taxon>Pezizomycotina</taxon>
        <taxon>Dothideomycetes</taxon>
        <taxon>Pleosporomycetidae</taxon>
        <taxon>Pleosporales</taxon>
        <taxon>Dothidotthiaceae</taxon>
        <taxon>Dothidotthia</taxon>
    </lineage>
</organism>
<accession>A0A6A6ARP1</accession>
<proteinExistence type="predicted"/>
<evidence type="ECO:0000313" key="2">
    <source>
        <dbReference type="Proteomes" id="UP000799771"/>
    </source>
</evidence>
<dbReference type="AlphaFoldDB" id="A0A6A6ARP1"/>